<accession>A0ABM1UXQ2</accession>
<evidence type="ECO:0000256" key="8">
    <source>
        <dbReference type="SAM" id="Phobius"/>
    </source>
</evidence>
<evidence type="ECO:0000259" key="9">
    <source>
        <dbReference type="PROSITE" id="PS50011"/>
    </source>
</evidence>
<sequence>MTDIEALFAIKNEILDPFDSLITWNVFVPLCQWRGVFCSNLVELWAFKNNLVGVLPKELGFLPKFKYFDFSYNKLIGEFPKSYGNFSGLLEMYLLNNDLEGKIPDELGKLKNLEIFDADFNKLSGRIPSSLFNLSSLKVIDVSNNQFEDLSSNRFAGHIPINIGKLVNLEELRLSRNQLTGIISPTIGKLHKLRHLYLSQNKVSGSIPSSIANLSLLTELNLDHNNHRGKKPSSIAKCQSLLYLNLNQKNLIGSITKEICVISSLVVLNLSSNNLTGALPKEIGSLKNLLSLDVSFNSLTSEIPTTLGSCVTIVNLTMKWNLFRGIIPSTFSSLKSLQVLDLSRNKLSGIVPKYLEGFALHFLNLSFNDFEGALPQRGIFENASVDSFIGNPRICGGIPGLKLANCNFSHSKKINFKLVILEILGILWLVVMVCAFFFYRFEMSKRTFPSLENNLNQLIAMSYQSILKVTNGFSTSILIGVGSHGYVHKGILETDGKHVAIKVLNLLKYGAIKIFIAECEALRNVRHRNLVKLLTACSGVDYRGNKFKAIGLRVYGQWKFGGVVASR</sequence>
<name>A0ABM1UXQ2_SOLPN</name>
<dbReference type="InterPro" id="IPR001245">
    <property type="entry name" value="Ser-Thr/Tyr_kinase_cat_dom"/>
</dbReference>
<dbReference type="InterPro" id="IPR051809">
    <property type="entry name" value="Plant_receptor-like_S/T_kinase"/>
</dbReference>
<organism evidence="10 11">
    <name type="scientific">Solanum pennellii</name>
    <name type="common">Tomato</name>
    <name type="synonym">Lycopersicon pennellii</name>
    <dbReference type="NCBI Taxonomy" id="28526"/>
    <lineage>
        <taxon>Eukaryota</taxon>
        <taxon>Viridiplantae</taxon>
        <taxon>Streptophyta</taxon>
        <taxon>Embryophyta</taxon>
        <taxon>Tracheophyta</taxon>
        <taxon>Spermatophyta</taxon>
        <taxon>Magnoliopsida</taxon>
        <taxon>eudicotyledons</taxon>
        <taxon>Gunneridae</taxon>
        <taxon>Pentapetalae</taxon>
        <taxon>asterids</taxon>
        <taxon>lamiids</taxon>
        <taxon>Solanales</taxon>
        <taxon>Solanaceae</taxon>
        <taxon>Solanoideae</taxon>
        <taxon>Solaneae</taxon>
        <taxon>Solanum</taxon>
        <taxon>Solanum subgen. Lycopersicon</taxon>
    </lineage>
</organism>
<evidence type="ECO:0000313" key="11">
    <source>
        <dbReference type="RefSeq" id="XP_027768270.1"/>
    </source>
</evidence>
<dbReference type="Pfam" id="PF00560">
    <property type="entry name" value="LRR_1"/>
    <property type="match status" value="3"/>
</dbReference>
<reference evidence="10" key="1">
    <citation type="journal article" date="2014" name="Nat. Genet.">
        <title>The genome of the stress-tolerant wild tomato species Solanum pennellii.</title>
        <authorList>
            <person name="Bolger A."/>
            <person name="Scossa F."/>
            <person name="Bolger M.E."/>
            <person name="Lanz C."/>
            <person name="Maumus F."/>
            <person name="Tohge T."/>
            <person name="Quesneville H."/>
            <person name="Alseekh S."/>
            <person name="Sorensen I."/>
            <person name="Lichtenstein G."/>
            <person name="Fich E.A."/>
            <person name="Conte M."/>
            <person name="Keller H."/>
            <person name="Schneeberger K."/>
            <person name="Schwacke R."/>
            <person name="Ofner I."/>
            <person name="Vrebalov J."/>
            <person name="Xu Y."/>
            <person name="Osorio S."/>
            <person name="Aflitos S.A."/>
            <person name="Schijlen E."/>
            <person name="Jimenez-Gomez J.M."/>
            <person name="Ryngajllo M."/>
            <person name="Kimura S."/>
            <person name="Kumar R."/>
            <person name="Koenig D."/>
            <person name="Headland L.R."/>
            <person name="Maloof J.N."/>
            <person name="Sinha N."/>
            <person name="van Ham R.C."/>
            <person name="Lankhorst R.K."/>
            <person name="Mao L."/>
            <person name="Vogel A."/>
            <person name="Arsova B."/>
            <person name="Panstruga R."/>
            <person name="Fei Z."/>
            <person name="Rose J.K."/>
            <person name="Zamir D."/>
            <person name="Carrari F."/>
            <person name="Giovannoni J.J."/>
            <person name="Weigel D."/>
            <person name="Usadel B."/>
            <person name="Fernie A.R."/>
        </authorList>
    </citation>
    <scope>NUCLEOTIDE SEQUENCE [LARGE SCALE GENOMIC DNA]</scope>
    <source>
        <strain evidence="10">cv. LA0716</strain>
    </source>
</reference>
<dbReference type="InterPro" id="IPR000719">
    <property type="entry name" value="Prot_kinase_dom"/>
</dbReference>
<proteinExistence type="predicted"/>
<dbReference type="Gene3D" id="3.80.10.10">
    <property type="entry name" value="Ribonuclease Inhibitor"/>
    <property type="match status" value="2"/>
</dbReference>
<keyword evidence="10" id="KW-1185">Reference proteome</keyword>
<evidence type="ECO:0000256" key="4">
    <source>
        <dbReference type="ARBA" id="ARBA00022737"/>
    </source>
</evidence>
<dbReference type="SUPFAM" id="SSF52058">
    <property type="entry name" value="L domain-like"/>
    <property type="match status" value="2"/>
</dbReference>
<gene>
    <name evidence="11" type="primary">LOC107032666</name>
</gene>
<dbReference type="SMART" id="SM00369">
    <property type="entry name" value="LRR_TYP"/>
    <property type="match status" value="6"/>
</dbReference>
<keyword evidence="2" id="KW-0433">Leucine-rich repeat</keyword>
<dbReference type="GeneID" id="107032666"/>
<dbReference type="Gene3D" id="3.30.200.20">
    <property type="entry name" value="Phosphorylase Kinase, domain 1"/>
    <property type="match status" value="1"/>
</dbReference>
<dbReference type="PRINTS" id="PR00019">
    <property type="entry name" value="LEURICHRPT"/>
</dbReference>
<evidence type="ECO:0000256" key="3">
    <source>
        <dbReference type="ARBA" id="ARBA00022692"/>
    </source>
</evidence>
<dbReference type="Proteomes" id="UP000694930">
    <property type="component" value="Chromosome 10"/>
</dbReference>
<keyword evidence="5 8" id="KW-1133">Transmembrane helix</keyword>
<keyword evidence="7" id="KW-0547">Nucleotide-binding</keyword>
<dbReference type="PROSITE" id="PS50011">
    <property type="entry name" value="PROTEIN_KINASE_DOM"/>
    <property type="match status" value="1"/>
</dbReference>
<feature type="binding site" evidence="7">
    <location>
        <position position="502"/>
    </location>
    <ligand>
        <name>ATP</name>
        <dbReference type="ChEBI" id="CHEBI:30616"/>
    </ligand>
</feature>
<dbReference type="InterPro" id="IPR003591">
    <property type="entry name" value="Leu-rich_rpt_typical-subtyp"/>
</dbReference>
<dbReference type="Pfam" id="PF07714">
    <property type="entry name" value="PK_Tyr_Ser-Thr"/>
    <property type="match status" value="1"/>
</dbReference>
<keyword evidence="6 8" id="KW-0472">Membrane</keyword>
<dbReference type="PANTHER" id="PTHR27008">
    <property type="entry name" value="OS04G0122200 PROTEIN"/>
    <property type="match status" value="1"/>
</dbReference>
<dbReference type="PANTHER" id="PTHR27008:SF496">
    <property type="entry name" value="PROTEIN KINASE DOMAIN-CONTAINING PROTEIN"/>
    <property type="match status" value="1"/>
</dbReference>
<evidence type="ECO:0000256" key="1">
    <source>
        <dbReference type="ARBA" id="ARBA00004370"/>
    </source>
</evidence>
<dbReference type="InterPro" id="IPR011009">
    <property type="entry name" value="Kinase-like_dom_sf"/>
</dbReference>
<keyword evidence="7" id="KW-0067">ATP-binding</keyword>
<feature type="transmembrane region" description="Helical" evidence="8">
    <location>
        <begin position="418"/>
        <end position="439"/>
    </location>
</feature>
<dbReference type="InterPro" id="IPR013210">
    <property type="entry name" value="LRR_N_plant-typ"/>
</dbReference>
<keyword evidence="3 8" id="KW-0812">Transmembrane</keyword>
<dbReference type="PROSITE" id="PS00107">
    <property type="entry name" value="PROTEIN_KINASE_ATP"/>
    <property type="match status" value="1"/>
</dbReference>
<dbReference type="RefSeq" id="XP_027768270.1">
    <property type="nucleotide sequence ID" value="XM_027912469.1"/>
</dbReference>
<evidence type="ECO:0000256" key="6">
    <source>
        <dbReference type="ARBA" id="ARBA00023136"/>
    </source>
</evidence>
<feature type="domain" description="Protein kinase" evidence="9">
    <location>
        <begin position="473"/>
        <end position="567"/>
    </location>
</feature>
<evidence type="ECO:0000256" key="5">
    <source>
        <dbReference type="ARBA" id="ARBA00022989"/>
    </source>
</evidence>
<evidence type="ECO:0000313" key="10">
    <source>
        <dbReference type="Proteomes" id="UP000694930"/>
    </source>
</evidence>
<dbReference type="InterPro" id="IPR032675">
    <property type="entry name" value="LRR_dom_sf"/>
</dbReference>
<protein>
    <submittedName>
        <fullName evidence="11">Receptor-like protein kinase At3g47110</fullName>
    </submittedName>
</protein>
<comment type="subcellular location">
    <subcellularLocation>
        <location evidence="1">Membrane</location>
    </subcellularLocation>
</comment>
<evidence type="ECO:0000256" key="2">
    <source>
        <dbReference type="ARBA" id="ARBA00022614"/>
    </source>
</evidence>
<keyword evidence="4" id="KW-0677">Repeat</keyword>
<evidence type="ECO:0000256" key="7">
    <source>
        <dbReference type="PROSITE-ProRule" id="PRU10141"/>
    </source>
</evidence>
<dbReference type="SUPFAM" id="SSF56112">
    <property type="entry name" value="Protein kinase-like (PK-like)"/>
    <property type="match status" value="1"/>
</dbReference>
<dbReference type="SMART" id="SM00365">
    <property type="entry name" value="LRR_SD22"/>
    <property type="match status" value="4"/>
</dbReference>
<dbReference type="Pfam" id="PF13855">
    <property type="entry name" value="LRR_8"/>
    <property type="match status" value="2"/>
</dbReference>
<dbReference type="InterPro" id="IPR001611">
    <property type="entry name" value="Leu-rich_rpt"/>
</dbReference>
<reference evidence="11" key="2">
    <citation type="submission" date="2025-08" db="UniProtKB">
        <authorList>
            <consortium name="RefSeq"/>
        </authorList>
    </citation>
    <scope>IDENTIFICATION</scope>
</reference>
<dbReference type="Pfam" id="PF08263">
    <property type="entry name" value="LRRNT_2"/>
    <property type="match status" value="1"/>
</dbReference>
<dbReference type="InterPro" id="IPR017441">
    <property type="entry name" value="Protein_kinase_ATP_BS"/>
</dbReference>